<protein>
    <recommendedName>
        <fullName evidence="3">NACHT domain-containing protein</fullName>
    </recommendedName>
</protein>
<dbReference type="PROSITE" id="PS50837">
    <property type="entry name" value="NACHT"/>
    <property type="match status" value="1"/>
</dbReference>
<organism evidence="4 5">
    <name type="scientific">Staphylotrichum longicolle</name>
    <dbReference type="NCBI Taxonomy" id="669026"/>
    <lineage>
        <taxon>Eukaryota</taxon>
        <taxon>Fungi</taxon>
        <taxon>Dikarya</taxon>
        <taxon>Ascomycota</taxon>
        <taxon>Pezizomycotina</taxon>
        <taxon>Sordariomycetes</taxon>
        <taxon>Sordariomycetidae</taxon>
        <taxon>Sordariales</taxon>
        <taxon>Chaetomiaceae</taxon>
        <taxon>Staphylotrichum</taxon>
    </lineage>
</organism>
<dbReference type="InterPro" id="IPR036770">
    <property type="entry name" value="Ankyrin_rpt-contain_sf"/>
</dbReference>
<keyword evidence="1" id="KW-0677">Repeat</keyword>
<evidence type="ECO:0000256" key="1">
    <source>
        <dbReference type="ARBA" id="ARBA00022737"/>
    </source>
</evidence>
<dbReference type="InterPro" id="IPR056884">
    <property type="entry name" value="NPHP3-like_N"/>
</dbReference>
<dbReference type="PANTHER" id="PTHR10039">
    <property type="entry name" value="AMELOGENIN"/>
    <property type="match status" value="1"/>
</dbReference>
<keyword evidence="5" id="KW-1185">Reference proteome</keyword>
<dbReference type="PANTHER" id="PTHR10039:SF5">
    <property type="entry name" value="NACHT DOMAIN-CONTAINING PROTEIN"/>
    <property type="match status" value="1"/>
</dbReference>
<feature type="compositionally biased region" description="Low complexity" evidence="2">
    <location>
        <begin position="966"/>
        <end position="977"/>
    </location>
</feature>
<feature type="region of interest" description="Disordered" evidence="2">
    <location>
        <begin position="956"/>
        <end position="977"/>
    </location>
</feature>
<gene>
    <name evidence="4" type="ORF">NEMBOFW57_006961</name>
</gene>
<dbReference type="EMBL" id="JAHCVI010000003">
    <property type="protein sequence ID" value="KAG7287450.1"/>
    <property type="molecule type" value="Genomic_DNA"/>
</dbReference>
<dbReference type="Pfam" id="PF25053">
    <property type="entry name" value="DUF7791"/>
    <property type="match status" value="1"/>
</dbReference>
<evidence type="ECO:0000256" key="2">
    <source>
        <dbReference type="SAM" id="MobiDB-lite"/>
    </source>
</evidence>
<evidence type="ECO:0000313" key="4">
    <source>
        <dbReference type="EMBL" id="KAG7287450.1"/>
    </source>
</evidence>
<accession>A0AAD4EUL1</accession>
<comment type="caution">
    <text evidence="4">The sequence shown here is derived from an EMBL/GenBank/DDBJ whole genome shotgun (WGS) entry which is preliminary data.</text>
</comment>
<dbReference type="InterPro" id="IPR029058">
    <property type="entry name" value="AB_hydrolase_fold"/>
</dbReference>
<dbReference type="SUPFAM" id="SSF53474">
    <property type="entry name" value="alpha/beta-Hydrolases"/>
    <property type="match status" value="1"/>
</dbReference>
<dbReference type="Proteomes" id="UP001197093">
    <property type="component" value="Unassembled WGS sequence"/>
</dbReference>
<dbReference type="InterPro" id="IPR056693">
    <property type="entry name" value="DUF7791"/>
</dbReference>
<dbReference type="Gene3D" id="1.25.40.20">
    <property type="entry name" value="Ankyrin repeat-containing domain"/>
    <property type="match status" value="1"/>
</dbReference>
<dbReference type="InterPro" id="IPR007111">
    <property type="entry name" value="NACHT_NTPase"/>
</dbReference>
<name>A0AAD4EUL1_9PEZI</name>
<sequence>MTWGYDSSVAQAVEFSSQNSLFGHADNLLTDLANKRRGEDEQNRPIVFVGHSMGGLVIKQALIRSSAMHQNRQDGPRGAISTCTRGVMFLGTPHRGSDKESLAGVIARLAHLAYRRPNRQLLETLARDSHILESQRGAFDSISNDIPIFCFYEEIPTAIGMIVPESSACMDGFNVRKASIPANHMDMARFDDYNSVGYQRVSSGILDILSDARDKTVPDRYSNTGYLLSPTEKLQREILESLKFDEIDDRHYGIAPEHAETFEWLLTDGRTKFPDWLRHGKEIYWISGKAGSGKSTLMKYAINNPLTRQLLDEEAGDDPPFLAHFFFHGRGSEMQRSFQGLLQSMLYKVLTRYPKLVPRVLPAQPYKQWPEAALNTSFQKLLTEDIGCRLNVILFIDGLDEFSGDHDKIAEFLSTTCERSIHPFRICIASRPLPVFEHRFQQYPRLQLQDKTGSDIALFVREELYLTQGMRVIRDQDPWAAQRLIDAVVSKACGVFLWVRLATRSLVEGLIEGENLAELWVRLDKLPTELDDLFQAMLGHIKPEHLEEAARMFQLVRWAPTSFHLPLFAFALDTPEANLAQPIRDIMHTELLNICDRAVLRVQSRCAGLIEVVKTNYSPFGDDRQVQFLHQSVKDFMELPNNWTALSAQNQPDFWPARSILGAFVRASKCSWKYRDVDSSWMDTVGKAAALVERIYGQPQTDMLEEFDKAMTLEHKDIVEKRRAELQEEGIEAPYCWVDYYLERRGYPSAPANLLTFIVWSNLTVSVAHSDAFKSLSQADKDALLNLKARQAVYPYTVRDCVPMIRYLVQSGADPNATILLDSAWHVLLKSAFYQCEPGHLDLVELFLEAGVDLNATISFDYELSNAIYRRYELEHYRADYSPLAIIMRLPDSAKSPQLEHIITGLQRIGAVERVVLSPFLGYPPCDPRLPTGIYRSIVLAKYGDRELSPQDLCKVRHRRPRDESPPAATRSSPSASLTDTFKMVVEKEFAPSYPIPSPPSDGYQAYNPNIQYPYAPAPYPSLPPVAAVVTAGYAITAYREAQAAHHHEQAELERRRCNAAMADAYGERDSLEELERAVRVYELAQQQQQQQGR</sequence>
<dbReference type="Gene3D" id="3.40.50.1820">
    <property type="entry name" value="alpha/beta hydrolase"/>
    <property type="match status" value="1"/>
</dbReference>
<dbReference type="AlphaFoldDB" id="A0AAD4EUL1"/>
<reference evidence="4" key="1">
    <citation type="submission" date="2023-02" db="EMBL/GenBank/DDBJ databases">
        <authorList>
            <person name="Palmer J.M."/>
        </authorList>
    </citation>
    <scope>NUCLEOTIDE SEQUENCE</scope>
    <source>
        <strain evidence="4">FW57</strain>
    </source>
</reference>
<dbReference type="Gene3D" id="3.40.50.300">
    <property type="entry name" value="P-loop containing nucleotide triphosphate hydrolases"/>
    <property type="match status" value="1"/>
</dbReference>
<proteinExistence type="predicted"/>
<feature type="domain" description="NACHT" evidence="3">
    <location>
        <begin position="282"/>
        <end position="432"/>
    </location>
</feature>
<evidence type="ECO:0000259" key="3">
    <source>
        <dbReference type="PROSITE" id="PS50837"/>
    </source>
</evidence>
<evidence type="ECO:0000313" key="5">
    <source>
        <dbReference type="Proteomes" id="UP001197093"/>
    </source>
</evidence>
<dbReference type="Pfam" id="PF24883">
    <property type="entry name" value="NPHP3_N"/>
    <property type="match status" value="1"/>
</dbReference>
<dbReference type="SUPFAM" id="SSF52540">
    <property type="entry name" value="P-loop containing nucleoside triphosphate hydrolases"/>
    <property type="match status" value="1"/>
</dbReference>
<dbReference type="InterPro" id="IPR027417">
    <property type="entry name" value="P-loop_NTPase"/>
</dbReference>